<dbReference type="Proteomes" id="UP000769528">
    <property type="component" value="Unassembled WGS sequence"/>
</dbReference>
<accession>A0A9P8PRJ1</accession>
<reference evidence="1" key="2">
    <citation type="submission" date="2021-01" db="EMBL/GenBank/DDBJ databases">
        <authorList>
            <person name="Schikora-Tamarit M.A."/>
        </authorList>
    </citation>
    <scope>NUCLEOTIDE SEQUENCE</scope>
    <source>
        <strain evidence="1">CBS6341</strain>
    </source>
</reference>
<dbReference type="OrthoDB" id="4083608at2759"/>
<reference evidence="1" key="1">
    <citation type="journal article" date="2021" name="Open Biol.">
        <title>Shared evolutionary footprints suggest mitochondrial oxidative damage underlies multiple complex I losses in fungi.</title>
        <authorList>
            <person name="Schikora-Tamarit M.A."/>
            <person name="Marcet-Houben M."/>
            <person name="Nosek J."/>
            <person name="Gabaldon T."/>
        </authorList>
    </citation>
    <scope>NUCLEOTIDE SEQUENCE</scope>
    <source>
        <strain evidence="1">CBS6341</strain>
    </source>
</reference>
<comment type="caution">
    <text evidence="1">The sequence shown here is derived from an EMBL/GenBank/DDBJ whole genome shotgun (WGS) entry which is preliminary data.</text>
</comment>
<gene>
    <name evidence="1" type="ORF">WICMUC_002083</name>
</gene>
<sequence>MSNIIDVFKPPKSRDLEPDEYASCLPCQVMATVGSILTGVYFATGTVFDDPKLSPKQNLEKNPLWWRNFIKLGGVGLVGYGIYRGGEGWIWNLEDQGKKYNLSFVL</sequence>
<name>A0A9P8PRJ1_9ASCO</name>
<organism evidence="1 2">
    <name type="scientific">Wickerhamomyces mucosus</name>
    <dbReference type="NCBI Taxonomy" id="1378264"/>
    <lineage>
        <taxon>Eukaryota</taxon>
        <taxon>Fungi</taxon>
        <taxon>Dikarya</taxon>
        <taxon>Ascomycota</taxon>
        <taxon>Saccharomycotina</taxon>
        <taxon>Saccharomycetes</taxon>
        <taxon>Phaffomycetales</taxon>
        <taxon>Wickerhamomycetaceae</taxon>
        <taxon>Wickerhamomyces</taxon>
    </lineage>
</organism>
<dbReference type="InterPro" id="IPR053092">
    <property type="entry name" value="Mitochondrial_unc_protein"/>
</dbReference>
<dbReference type="PANTHER" id="PTHR28048:SF1">
    <property type="entry name" value="ACR195WP"/>
    <property type="match status" value="1"/>
</dbReference>
<dbReference type="AlphaFoldDB" id="A0A9P8PRJ1"/>
<keyword evidence="2" id="KW-1185">Reference proteome</keyword>
<proteinExistence type="predicted"/>
<dbReference type="EMBL" id="JAEUBF010000657">
    <property type="protein sequence ID" value="KAH3676287.1"/>
    <property type="molecule type" value="Genomic_DNA"/>
</dbReference>
<evidence type="ECO:0008006" key="3">
    <source>
        <dbReference type="Google" id="ProtNLM"/>
    </source>
</evidence>
<dbReference type="PANTHER" id="PTHR28048">
    <property type="entry name" value="ACR195WP"/>
    <property type="match status" value="1"/>
</dbReference>
<evidence type="ECO:0000313" key="2">
    <source>
        <dbReference type="Proteomes" id="UP000769528"/>
    </source>
</evidence>
<protein>
    <recommendedName>
        <fullName evidence="3">DUF4536 domain-containing protein</fullName>
    </recommendedName>
</protein>
<evidence type="ECO:0000313" key="1">
    <source>
        <dbReference type="EMBL" id="KAH3676287.1"/>
    </source>
</evidence>